<dbReference type="InterPro" id="IPR052462">
    <property type="entry name" value="SLIRP/GR-RBP-like"/>
</dbReference>
<keyword evidence="1 2" id="KW-0694">RNA-binding</keyword>
<dbReference type="InterPro" id="IPR012677">
    <property type="entry name" value="Nucleotide-bd_a/b_plait_sf"/>
</dbReference>
<dbReference type="CDD" id="cd00590">
    <property type="entry name" value="RRM_SF"/>
    <property type="match status" value="1"/>
</dbReference>
<evidence type="ECO:0000256" key="2">
    <source>
        <dbReference type="PROSITE-ProRule" id="PRU00176"/>
    </source>
</evidence>
<feature type="region of interest" description="Disordered" evidence="3">
    <location>
        <begin position="44"/>
        <end position="129"/>
    </location>
</feature>
<organism evidence="5 6">
    <name type="scientific">Aspergillus indologenus CBS 114.80</name>
    <dbReference type="NCBI Taxonomy" id="1450541"/>
    <lineage>
        <taxon>Eukaryota</taxon>
        <taxon>Fungi</taxon>
        <taxon>Dikarya</taxon>
        <taxon>Ascomycota</taxon>
        <taxon>Pezizomycotina</taxon>
        <taxon>Eurotiomycetes</taxon>
        <taxon>Eurotiomycetidae</taxon>
        <taxon>Eurotiales</taxon>
        <taxon>Aspergillaceae</taxon>
        <taxon>Aspergillus</taxon>
        <taxon>Aspergillus subgen. Circumdati</taxon>
    </lineage>
</organism>
<gene>
    <name evidence="5" type="ORF">BP00DRAFT_430963</name>
</gene>
<protein>
    <submittedName>
        <fullName evidence="5">RNA-binding domain-containing protein</fullName>
    </submittedName>
</protein>
<evidence type="ECO:0000313" key="5">
    <source>
        <dbReference type="EMBL" id="PYI25710.1"/>
    </source>
</evidence>
<reference evidence="5 6" key="1">
    <citation type="submission" date="2018-02" db="EMBL/GenBank/DDBJ databases">
        <title>The genomes of Aspergillus section Nigri reveals drivers in fungal speciation.</title>
        <authorList>
            <consortium name="DOE Joint Genome Institute"/>
            <person name="Vesth T.C."/>
            <person name="Nybo J."/>
            <person name="Theobald S."/>
            <person name="Brandl J."/>
            <person name="Frisvad J.C."/>
            <person name="Nielsen K.F."/>
            <person name="Lyhne E.K."/>
            <person name="Kogle M.E."/>
            <person name="Kuo A."/>
            <person name="Riley R."/>
            <person name="Clum A."/>
            <person name="Nolan M."/>
            <person name="Lipzen A."/>
            <person name="Salamov A."/>
            <person name="Henrissat B."/>
            <person name="Wiebenga A."/>
            <person name="De vries R.P."/>
            <person name="Grigoriev I.V."/>
            <person name="Mortensen U.H."/>
            <person name="Andersen M.R."/>
            <person name="Baker S.E."/>
        </authorList>
    </citation>
    <scope>NUCLEOTIDE SEQUENCE [LARGE SCALE GENOMIC DNA]</scope>
    <source>
        <strain evidence="5 6">CBS 114.80</strain>
    </source>
</reference>
<evidence type="ECO:0000256" key="3">
    <source>
        <dbReference type="SAM" id="MobiDB-lite"/>
    </source>
</evidence>
<dbReference type="Proteomes" id="UP000248817">
    <property type="component" value="Unassembled WGS sequence"/>
</dbReference>
<proteinExistence type="predicted"/>
<feature type="domain" description="RRM" evidence="4">
    <location>
        <begin position="137"/>
        <end position="214"/>
    </location>
</feature>
<dbReference type="PANTHER" id="PTHR48027">
    <property type="entry name" value="HETEROGENEOUS NUCLEAR RIBONUCLEOPROTEIN 87F-RELATED"/>
    <property type="match status" value="1"/>
</dbReference>
<dbReference type="SMART" id="SM00360">
    <property type="entry name" value="RRM"/>
    <property type="match status" value="2"/>
</dbReference>
<dbReference type="SUPFAM" id="SSF54928">
    <property type="entry name" value="RNA-binding domain, RBD"/>
    <property type="match status" value="2"/>
</dbReference>
<feature type="compositionally biased region" description="Low complexity" evidence="3">
    <location>
        <begin position="78"/>
        <end position="104"/>
    </location>
</feature>
<evidence type="ECO:0000313" key="6">
    <source>
        <dbReference type="Proteomes" id="UP000248817"/>
    </source>
</evidence>
<accession>A0A2V5IB19</accession>
<dbReference type="EMBL" id="KZ825629">
    <property type="protein sequence ID" value="PYI25710.1"/>
    <property type="molecule type" value="Genomic_DNA"/>
</dbReference>
<dbReference type="Pfam" id="PF00076">
    <property type="entry name" value="RRM_1"/>
    <property type="match status" value="2"/>
</dbReference>
<dbReference type="InterPro" id="IPR035979">
    <property type="entry name" value="RBD_domain_sf"/>
</dbReference>
<dbReference type="PROSITE" id="PS50102">
    <property type="entry name" value="RRM"/>
    <property type="match status" value="2"/>
</dbReference>
<sequence length="327" mass="37136">MYCFRQAASRLLIAPSRVAIRSVPRSNASSPLRLAFASRPVQSQLQSRWNSDDAQNKPVAPSTTEQSPETSNESIAEAVSQYADQQAAASEQAAATEESFASEAPRQRFYQRDQDGNGESGIRRYRGFNREEPEPKTTIFVGNLFYDVTSDDLRRFFMKFGDVQRVNLIHDQRGISKGFGYVDFESIESAQRAIEEMHLQIFEGRRVSVMYAQNGMKKHKVSPPSKSLYIGNLPFEMTDRDLNDLFHDVVNVIDVRVAIDRRTGQPRGFAHADFVDLESASNAMEILSKKMPYGKKLRLDYSSKHKGINNPNSRQVEEEQPQQQQQE</sequence>
<dbReference type="Gene3D" id="3.30.70.330">
    <property type="match status" value="2"/>
</dbReference>
<evidence type="ECO:0000259" key="4">
    <source>
        <dbReference type="PROSITE" id="PS50102"/>
    </source>
</evidence>
<name>A0A2V5IB19_9EURO</name>
<dbReference type="GO" id="GO:0003723">
    <property type="term" value="F:RNA binding"/>
    <property type="evidence" value="ECO:0007669"/>
    <property type="project" value="UniProtKB-UniRule"/>
</dbReference>
<evidence type="ECO:0000256" key="1">
    <source>
        <dbReference type="ARBA" id="ARBA00022884"/>
    </source>
</evidence>
<feature type="domain" description="RRM" evidence="4">
    <location>
        <begin position="226"/>
        <end position="304"/>
    </location>
</feature>
<keyword evidence="6" id="KW-1185">Reference proteome</keyword>
<feature type="compositionally biased region" description="Polar residues" evidence="3">
    <location>
        <begin position="61"/>
        <end position="74"/>
    </location>
</feature>
<dbReference type="AlphaFoldDB" id="A0A2V5IB19"/>
<feature type="region of interest" description="Disordered" evidence="3">
    <location>
        <begin position="298"/>
        <end position="327"/>
    </location>
</feature>
<dbReference type="InterPro" id="IPR000504">
    <property type="entry name" value="RRM_dom"/>
</dbReference>